<feature type="non-terminal residue" evidence="3">
    <location>
        <position position="1"/>
    </location>
</feature>
<evidence type="ECO:0000313" key="3">
    <source>
        <dbReference type="EMBL" id="CAK0909601.1"/>
    </source>
</evidence>
<name>A0ABN9YBU5_9DINO</name>
<feature type="transmembrane region" description="Helical" evidence="2">
    <location>
        <begin position="309"/>
        <end position="334"/>
    </location>
</feature>
<accession>A0ABN9YBU5</accession>
<dbReference type="Proteomes" id="UP001189429">
    <property type="component" value="Unassembled WGS sequence"/>
</dbReference>
<evidence type="ECO:0000256" key="2">
    <source>
        <dbReference type="SAM" id="Phobius"/>
    </source>
</evidence>
<keyword evidence="2" id="KW-0472">Membrane</keyword>
<keyword evidence="2" id="KW-1133">Transmembrane helix</keyword>
<feature type="transmembrane region" description="Helical" evidence="2">
    <location>
        <begin position="102"/>
        <end position="122"/>
    </location>
</feature>
<evidence type="ECO:0000313" key="4">
    <source>
        <dbReference type="Proteomes" id="UP001189429"/>
    </source>
</evidence>
<feature type="transmembrane region" description="Helical" evidence="2">
    <location>
        <begin position="182"/>
        <end position="203"/>
    </location>
</feature>
<gene>
    <name evidence="3" type="ORF">PCOR1329_LOCUS83967</name>
</gene>
<dbReference type="EMBL" id="CAUYUJ010022225">
    <property type="protein sequence ID" value="CAK0909601.1"/>
    <property type="molecule type" value="Genomic_DNA"/>
</dbReference>
<comment type="caution">
    <text evidence="3">The sequence shown here is derived from an EMBL/GenBank/DDBJ whole genome shotgun (WGS) entry which is preliminary data.</text>
</comment>
<evidence type="ECO:0000256" key="1">
    <source>
        <dbReference type="SAM" id="MobiDB-lite"/>
    </source>
</evidence>
<feature type="transmembrane region" description="Helical" evidence="2">
    <location>
        <begin position="56"/>
        <end position="81"/>
    </location>
</feature>
<protein>
    <submittedName>
        <fullName evidence="3">Uncharacterized protein</fullName>
    </submittedName>
</protein>
<keyword evidence="2" id="KW-0812">Transmembrane</keyword>
<organism evidence="3 4">
    <name type="scientific">Prorocentrum cordatum</name>
    <dbReference type="NCBI Taxonomy" id="2364126"/>
    <lineage>
        <taxon>Eukaryota</taxon>
        <taxon>Sar</taxon>
        <taxon>Alveolata</taxon>
        <taxon>Dinophyceae</taxon>
        <taxon>Prorocentrales</taxon>
        <taxon>Prorocentraceae</taxon>
        <taxon>Prorocentrum</taxon>
    </lineage>
</organism>
<feature type="non-terminal residue" evidence="3">
    <location>
        <position position="360"/>
    </location>
</feature>
<feature type="transmembrane region" description="Helical" evidence="2">
    <location>
        <begin position="224"/>
        <end position="245"/>
    </location>
</feature>
<keyword evidence="4" id="KW-1185">Reference proteome</keyword>
<sequence length="360" mass="39436">SPSPFFSPASSSRSSSMSPSAFPDPASVFLPLRCSPPAPLSWAAGLRQLARRTISAYVRMAATVVIAVVVRICLDCVGIILTGQEAEEAGFWFAHCRRDGRCVLAGIVLFIVSLTGCSVFAWSCQESGSPTPRETPTPQVFLRGCGGRGDLDPDLCSRGEDERDGGVVHGHSQGDNHRAAPVLSSSVAVLLTLSCALLTHLIMKHCNDVQSSAQDEKEGGWRGFGKFFLLTTLYCLGWAVGWSNWELVISLVDAFDMRGMAAVVIGKRCRAALQPHRYGPEPIIPDPRLQQLCYSHGYSNSLRRALVSYVVYSCVVFIVMCCCDPTYGILIILAREERTTRSPRFSTPGRWWCSARWLPW</sequence>
<proteinExistence type="predicted"/>
<reference evidence="3" key="1">
    <citation type="submission" date="2023-10" db="EMBL/GenBank/DDBJ databases">
        <authorList>
            <person name="Chen Y."/>
            <person name="Shah S."/>
            <person name="Dougan E. K."/>
            <person name="Thang M."/>
            <person name="Chan C."/>
        </authorList>
    </citation>
    <scope>NUCLEOTIDE SEQUENCE [LARGE SCALE GENOMIC DNA]</scope>
</reference>
<feature type="region of interest" description="Disordered" evidence="1">
    <location>
        <begin position="1"/>
        <end position="20"/>
    </location>
</feature>